<dbReference type="AlphaFoldDB" id="A0A7M4DL81"/>
<dbReference type="RefSeq" id="WP_156741618.1">
    <property type="nucleotide sequence ID" value="NZ_CACRYJ010000042.1"/>
</dbReference>
<organism evidence="5 6">
    <name type="scientific">Occultella aeris</name>
    <dbReference type="NCBI Taxonomy" id="2761496"/>
    <lineage>
        <taxon>Bacteria</taxon>
        <taxon>Bacillati</taxon>
        <taxon>Actinomycetota</taxon>
        <taxon>Actinomycetes</taxon>
        <taxon>Micrococcales</taxon>
        <taxon>Ruaniaceae</taxon>
        <taxon>Occultella</taxon>
    </lineage>
</organism>
<name>A0A7M4DL81_9MICO</name>
<keyword evidence="6" id="KW-1185">Reference proteome</keyword>
<keyword evidence="2" id="KW-0812">Transmembrane</keyword>
<dbReference type="GO" id="GO:0016020">
    <property type="term" value="C:membrane"/>
    <property type="evidence" value="ECO:0007669"/>
    <property type="project" value="UniProtKB-SubCell"/>
</dbReference>
<dbReference type="Pfam" id="PF07681">
    <property type="entry name" value="DoxX"/>
    <property type="match status" value="1"/>
</dbReference>
<dbReference type="InterPro" id="IPR032808">
    <property type="entry name" value="DoxX"/>
</dbReference>
<keyword evidence="3" id="KW-1133">Transmembrane helix</keyword>
<reference evidence="5 6" key="1">
    <citation type="submission" date="2019-11" db="EMBL/GenBank/DDBJ databases">
        <authorList>
            <person name="Criscuolo A."/>
        </authorList>
    </citation>
    <scope>NUCLEOTIDE SEQUENCE [LARGE SCALE GENOMIC DNA]</scope>
    <source>
        <strain evidence="5">CIP111667</strain>
    </source>
</reference>
<comment type="subcellular location">
    <subcellularLocation>
        <location evidence="1">Membrane</location>
        <topology evidence="1">Multi-pass membrane protein</topology>
    </subcellularLocation>
</comment>
<sequence>MNPLRLLARPLLASVFIVDGLDAIRNADKHAEKLEPYDKPIQAIGDRVPQLPTDAKTLTRITGAVTVGAGVLLATGKAPRLASAVLAAVTVPLTVVKYPFWTSKGDQRRADTSGFLRNLALVGGLLIAAEDRVGKPSLGWQWNNWRAHRSELADVKADLTRANVKAMKSGVKATTADLRAKISS</sequence>
<dbReference type="Proteomes" id="UP000419743">
    <property type="component" value="Unassembled WGS sequence"/>
</dbReference>
<evidence type="ECO:0000313" key="5">
    <source>
        <dbReference type="EMBL" id="VZO37977.1"/>
    </source>
</evidence>
<evidence type="ECO:0000256" key="4">
    <source>
        <dbReference type="ARBA" id="ARBA00023136"/>
    </source>
</evidence>
<evidence type="ECO:0000256" key="1">
    <source>
        <dbReference type="ARBA" id="ARBA00004141"/>
    </source>
</evidence>
<comment type="caution">
    <text evidence="5">The sequence shown here is derived from an EMBL/GenBank/DDBJ whole genome shotgun (WGS) entry which is preliminary data.</text>
</comment>
<evidence type="ECO:0000256" key="3">
    <source>
        <dbReference type="ARBA" id="ARBA00022989"/>
    </source>
</evidence>
<accession>A0A7M4DL81</accession>
<keyword evidence="4" id="KW-0472">Membrane</keyword>
<evidence type="ECO:0000256" key="2">
    <source>
        <dbReference type="ARBA" id="ARBA00022692"/>
    </source>
</evidence>
<proteinExistence type="predicted"/>
<dbReference type="EMBL" id="CACRYJ010000042">
    <property type="protein sequence ID" value="VZO37977.1"/>
    <property type="molecule type" value="Genomic_DNA"/>
</dbReference>
<evidence type="ECO:0000313" key="6">
    <source>
        <dbReference type="Proteomes" id="UP000419743"/>
    </source>
</evidence>
<protein>
    <submittedName>
        <fullName evidence="5">DoxX</fullName>
    </submittedName>
</protein>
<gene>
    <name evidence="5" type="ORF">HALOF300_02897</name>
</gene>